<protein>
    <submittedName>
        <fullName evidence="2">5575_t:CDS:1</fullName>
    </submittedName>
</protein>
<accession>A0A9N9CM96</accession>
<proteinExistence type="predicted"/>
<comment type="caution">
    <text evidence="2">The sequence shown here is derived from an EMBL/GenBank/DDBJ whole genome shotgun (WGS) entry which is preliminary data.</text>
</comment>
<feature type="compositionally biased region" description="Polar residues" evidence="1">
    <location>
        <begin position="272"/>
        <end position="316"/>
    </location>
</feature>
<name>A0A9N9CM96_9GLOM</name>
<feature type="region of interest" description="Disordered" evidence="1">
    <location>
        <begin position="272"/>
        <end position="394"/>
    </location>
</feature>
<evidence type="ECO:0000313" key="2">
    <source>
        <dbReference type="EMBL" id="CAG8605254.1"/>
    </source>
</evidence>
<reference evidence="2" key="1">
    <citation type="submission" date="2021-06" db="EMBL/GenBank/DDBJ databases">
        <authorList>
            <person name="Kallberg Y."/>
            <person name="Tangrot J."/>
            <person name="Rosling A."/>
        </authorList>
    </citation>
    <scope>NUCLEOTIDE SEQUENCE</scope>
    <source>
        <strain evidence="2">CL551</strain>
    </source>
</reference>
<evidence type="ECO:0000256" key="1">
    <source>
        <dbReference type="SAM" id="MobiDB-lite"/>
    </source>
</evidence>
<evidence type="ECO:0000313" key="3">
    <source>
        <dbReference type="Proteomes" id="UP000789342"/>
    </source>
</evidence>
<dbReference type="EMBL" id="CAJVPV010006443">
    <property type="protein sequence ID" value="CAG8605254.1"/>
    <property type="molecule type" value="Genomic_DNA"/>
</dbReference>
<dbReference type="AlphaFoldDB" id="A0A9N9CM96"/>
<gene>
    <name evidence="2" type="ORF">AMORRO_LOCUS7963</name>
</gene>
<dbReference type="Proteomes" id="UP000789342">
    <property type="component" value="Unassembled WGS sequence"/>
</dbReference>
<feature type="compositionally biased region" description="Low complexity" evidence="1">
    <location>
        <begin position="220"/>
        <end position="229"/>
    </location>
</feature>
<feature type="region of interest" description="Disordered" evidence="1">
    <location>
        <begin position="1"/>
        <end position="24"/>
    </location>
</feature>
<feature type="compositionally biased region" description="Polar residues" evidence="1">
    <location>
        <begin position="384"/>
        <end position="394"/>
    </location>
</feature>
<sequence length="499" mass="53429">MPHATESLNLTNAPSASSPIPIPGSTSSYIRTSIPSYDQTTTASANNMSDYVAPDDGASYDQFICANFSTEDTSAVPIQSEGRNVTYYCYDYGCCDEEINNLHDFLQHVDTRHPGLYVNSTYGIMSLDANAIYSQSRLPAIPVYSMIPAKLNVEDESYDKDLFLARHLSYSLRDPNVTATTFLSGQISGPSSISASFEDDDLSALDTLNNSPFHTDHDPSLSVMPSPPLSLSSCPTTPVFLQSTVSSPLGLESVGIPAAYIPILSPENSTASTLGQVASSSHVDHGTNANDQRRMSTPVTSMDPSDSSNVPLNRQPSYGSYISTSSVSASAVENNNQNRRAPLKSIKKQPTTYGSLTIPNSSPSATEHDGRRDSSSSSPPRTVDPNSLINRQKSPYFNSTAAENPTAFIPATTSNYLQAGPIKMEKQTSPTSILPSNTTSGAFIATPKISSDQSRSQHVLSTVSLRPYTKTTSSIDNATLAPTFIPPVSNTSYSMNSVD</sequence>
<feature type="compositionally biased region" description="Low complexity" evidence="1">
    <location>
        <begin position="13"/>
        <end position="24"/>
    </location>
</feature>
<feature type="compositionally biased region" description="Polar residues" evidence="1">
    <location>
        <begin position="1"/>
        <end position="12"/>
    </location>
</feature>
<feature type="compositionally biased region" description="Polar residues" evidence="1">
    <location>
        <begin position="348"/>
        <end position="365"/>
    </location>
</feature>
<feature type="compositionally biased region" description="Low complexity" evidence="1">
    <location>
        <begin position="317"/>
        <end position="332"/>
    </location>
</feature>
<organism evidence="2 3">
    <name type="scientific">Acaulospora morrowiae</name>
    <dbReference type="NCBI Taxonomy" id="94023"/>
    <lineage>
        <taxon>Eukaryota</taxon>
        <taxon>Fungi</taxon>
        <taxon>Fungi incertae sedis</taxon>
        <taxon>Mucoromycota</taxon>
        <taxon>Glomeromycotina</taxon>
        <taxon>Glomeromycetes</taxon>
        <taxon>Diversisporales</taxon>
        <taxon>Acaulosporaceae</taxon>
        <taxon>Acaulospora</taxon>
    </lineage>
</organism>
<feature type="region of interest" description="Disordered" evidence="1">
    <location>
        <begin position="208"/>
        <end position="229"/>
    </location>
</feature>
<keyword evidence="3" id="KW-1185">Reference proteome</keyword>
<feature type="non-terminal residue" evidence="2">
    <location>
        <position position="499"/>
    </location>
</feature>